<evidence type="ECO:0000313" key="9">
    <source>
        <dbReference type="EMBL" id="CAJ2500377.1"/>
    </source>
</evidence>
<dbReference type="Pfam" id="PF21403">
    <property type="entry name" value="OTU1_UBXL"/>
    <property type="match status" value="1"/>
</dbReference>
<organism evidence="9 10">
    <name type="scientific">Anthostomella pinea</name>
    <dbReference type="NCBI Taxonomy" id="933095"/>
    <lineage>
        <taxon>Eukaryota</taxon>
        <taxon>Fungi</taxon>
        <taxon>Dikarya</taxon>
        <taxon>Ascomycota</taxon>
        <taxon>Pezizomycotina</taxon>
        <taxon>Sordariomycetes</taxon>
        <taxon>Xylariomycetidae</taxon>
        <taxon>Xylariales</taxon>
        <taxon>Xylariaceae</taxon>
        <taxon>Anthostomella</taxon>
    </lineage>
</organism>
<keyword evidence="5" id="KW-0378">Hydrolase</keyword>
<proteinExistence type="predicted"/>
<dbReference type="InterPro" id="IPR048857">
    <property type="entry name" value="OTU1_Ubl"/>
</dbReference>
<protein>
    <recommendedName>
        <fullName evidence="2">ubiquitinyl hydrolase 1</fullName>
        <ecNumber evidence="2">3.4.19.12</ecNumber>
    </recommendedName>
</protein>
<dbReference type="PROSITE" id="PS50157">
    <property type="entry name" value="ZINC_FINGER_C2H2_2"/>
    <property type="match status" value="1"/>
</dbReference>
<evidence type="ECO:0000256" key="7">
    <source>
        <dbReference type="PROSITE-ProRule" id="PRU00042"/>
    </source>
</evidence>
<dbReference type="EC" id="3.4.19.12" evidence="2"/>
<dbReference type="InterPro" id="IPR013087">
    <property type="entry name" value="Znf_C2H2_type"/>
</dbReference>
<keyword evidence="10" id="KW-1185">Reference proteome</keyword>
<name>A0AAI8V955_9PEZI</name>
<comment type="catalytic activity">
    <reaction evidence="1">
        <text>Thiol-dependent hydrolysis of ester, thioester, amide, peptide and isopeptide bonds formed by the C-terminal Gly of ubiquitin (a 76-residue protein attached to proteins as an intracellular targeting signal).</text>
        <dbReference type="EC" id="3.4.19.12"/>
    </reaction>
</comment>
<evidence type="ECO:0000313" key="10">
    <source>
        <dbReference type="Proteomes" id="UP001295740"/>
    </source>
</evidence>
<evidence type="ECO:0000256" key="2">
    <source>
        <dbReference type="ARBA" id="ARBA00012759"/>
    </source>
</evidence>
<dbReference type="AlphaFoldDB" id="A0AAI8V955"/>
<sequence>MKLRYKAPSGGGSIEVDDAATVAQLLETLKSTTGFADVTVKYSWPPQADHGLMKRGHGKGRYIKVISGLDGQGLDVPVIRKPKGRMIIQSRKRHLSRRSGELRRYVLAAVLMARGCHAADDGPKNPLNCLHVSCKRHSGKGFTRLENLDEHLRRVHPSSPDSVAALDDKPQVTNVGLGLSSLVGEKRKADLCDEVKRLRAEHGGLRGQVHKQRDERICPVLVTHRRSLPESIPTREMRWA</sequence>
<evidence type="ECO:0000256" key="4">
    <source>
        <dbReference type="ARBA" id="ARBA00022786"/>
    </source>
</evidence>
<keyword evidence="7" id="KW-0479">Metal-binding</keyword>
<evidence type="ECO:0000256" key="3">
    <source>
        <dbReference type="ARBA" id="ARBA00022670"/>
    </source>
</evidence>
<keyword evidence="7" id="KW-0862">Zinc</keyword>
<dbReference type="EMBL" id="CAUWAG010000003">
    <property type="protein sequence ID" value="CAJ2500377.1"/>
    <property type="molecule type" value="Genomic_DNA"/>
</dbReference>
<evidence type="ECO:0000256" key="5">
    <source>
        <dbReference type="ARBA" id="ARBA00022801"/>
    </source>
</evidence>
<evidence type="ECO:0000256" key="1">
    <source>
        <dbReference type="ARBA" id="ARBA00000707"/>
    </source>
</evidence>
<dbReference type="GO" id="GO:0008270">
    <property type="term" value="F:zinc ion binding"/>
    <property type="evidence" value="ECO:0007669"/>
    <property type="project" value="UniProtKB-KW"/>
</dbReference>
<keyword evidence="6" id="KW-0788">Thiol protease</keyword>
<evidence type="ECO:0000256" key="6">
    <source>
        <dbReference type="ARBA" id="ARBA00022807"/>
    </source>
</evidence>
<feature type="domain" description="C2H2-type" evidence="8">
    <location>
        <begin position="132"/>
        <end position="161"/>
    </location>
</feature>
<gene>
    <name evidence="9" type="ORF">KHLLAP_LOCUS845</name>
</gene>
<keyword evidence="4" id="KW-0833">Ubl conjugation pathway</keyword>
<keyword evidence="7" id="KW-0863">Zinc-finger</keyword>
<comment type="caution">
    <text evidence="9">The sequence shown here is derived from an EMBL/GenBank/DDBJ whole genome shotgun (WGS) entry which is preliminary data.</text>
</comment>
<keyword evidence="3" id="KW-0645">Protease</keyword>
<dbReference type="Proteomes" id="UP001295740">
    <property type="component" value="Unassembled WGS sequence"/>
</dbReference>
<reference evidence="9" key="1">
    <citation type="submission" date="2023-10" db="EMBL/GenBank/DDBJ databases">
        <authorList>
            <person name="Hackl T."/>
        </authorList>
    </citation>
    <scope>NUCLEOTIDE SEQUENCE</scope>
</reference>
<accession>A0AAI8V955</accession>
<evidence type="ECO:0000259" key="8">
    <source>
        <dbReference type="PROSITE" id="PS50157"/>
    </source>
</evidence>